<evidence type="ECO:0000313" key="2">
    <source>
        <dbReference type="EMBL" id="MED4401597.1"/>
    </source>
</evidence>
<dbReference type="Proteomes" id="UP001342826">
    <property type="component" value="Unassembled WGS sequence"/>
</dbReference>
<proteinExistence type="predicted"/>
<dbReference type="Pfam" id="PF17279">
    <property type="entry name" value="DUF5344"/>
    <property type="match status" value="1"/>
</dbReference>
<keyword evidence="3" id="KW-1185">Reference proteome</keyword>
<evidence type="ECO:0000313" key="3">
    <source>
        <dbReference type="Proteomes" id="UP001342826"/>
    </source>
</evidence>
<gene>
    <name evidence="2" type="ORF">P9271_09750</name>
</gene>
<comment type="caution">
    <text evidence="2">The sequence shown here is derived from an EMBL/GenBank/DDBJ whole genome shotgun (WGS) entry which is preliminary data.</text>
</comment>
<organism evidence="2 3">
    <name type="scientific">Metabacillus fastidiosus</name>
    <dbReference type="NCBI Taxonomy" id="1458"/>
    <lineage>
        <taxon>Bacteria</taxon>
        <taxon>Bacillati</taxon>
        <taxon>Bacillota</taxon>
        <taxon>Bacilli</taxon>
        <taxon>Bacillales</taxon>
        <taxon>Bacillaceae</taxon>
        <taxon>Metabacillus</taxon>
    </lineage>
</organism>
<dbReference type="InterPro" id="IPR046318">
    <property type="entry name" value="DUF5344"/>
</dbReference>
<protein>
    <submittedName>
        <fullName evidence="2">DUF5344 family protein</fullName>
    </submittedName>
</protein>
<sequence length="92" mass="10119">MSQELKVRYADVEAAVSKIDSRIGALQTNLGKEAAGGNKLDTVTKLNELNALLQEVGEAYKQILKENNQSVRKTLQELKETDAELSSRIQSS</sequence>
<dbReference type="GeneID" id="301142344"/>
<keyword evidence="1" id="KW-0175">Coiled coil</keyword>
<feature type="coiled-coil region" evidence="1">
    <location>
        <begin position="46"/>
        <end position="84"/>
    </location>
</feature>
<reference evidence="2 3" key="1">
    <citation type="submission" date="2023-03" db="EMBL/GenBank/DDBJ databases">
        <title>Bacillus Genome Sequencing.</title>
        <authorList>
            <person name="Dunlap C."/>
        </authorList>
    </citation>
    <scope>NUCLEOTIDE SEQUENCE [LARGE SCALE GENOMIC DNA]</scope>
    <source>
        <strain evidence="2 3">NRS-1717</strain>
    </source>
</reference>
<accession>A0ABU6NYZ2</accession>
<dbReference type="EMBL" id="JARTFS010000006">
    <property type="protein sequence ID" value="MED4401597.1"/>
    <property type="molecule type" value="Genomic_DNA"/>
</dbReference>
<name>A0ABU6NYZ2_9BACI</name>
<evidence type="ECO:0000256" key="1">
    <source>
        <dbReference type="SAM" id="Coils"/>
    </source>
</evidence>
<dbReference type="RefSeq" id="WP_066233047.1">
    <property type="nucleotide sequence ID" value="NZ_JARSOS010000045.1"/>
</dbReference>